<evidence type="ECO:0000256" key="4">
    <source>
        <dbReference type="PROSITE-ProRule" id="PRU00175"/>
    </source>
</evidence>
<evidence type="ECO:0000313" key="8">
    <source>
        <dbReference type="EMBL" id="KAF5221030.1"/>
    </source>
</evidence>
<dbReference type="PANTHER" id="PTHR12109">
    <property type="entry name" value="RING FINGER PROTEIN 141-RELATED"/>
    <property type="match status" value="1"/>
</dbReference>
<accession>A0A7J6Y459</accession>
<name>A0A7J6Y459_TRYCR</name>
<protein>
    <recommendedName>
        <fullName evidence="7">RING-type domain-containing protein</fullName>
    </recommendedName>
</protein>
<dbReference type="AlphaFoldDB" id="A0A7J6Y459"/>
<keyword evidence="6" id="KW-0812">Transmembrane</keyword>
<dbReference type="Pfam" id="PF13920">
    <property type="entry name" value="zf-C3HC4_3"/>
    <property type="match status" value="1"/>
</dbReference>
<dbReference type="InterPro" id="IPR013083">
    <property type="entry name" value="Znf_RING/FYVE/PHD"/>
</dbReference>
<organism evidence="8 9">
    <name type="scientific">Trypanosoma cruzi</name>
    <dbReference type="NCBI Taxonomy" id="5693"/>
    <lineage>
        <taxon>Eukaryota</taxon>
        <taxon>Discoba</taxon>
        <taxon>Euglenozoa</taxon>
        <taxon>Kinetoplastea</taxon>
        <taxon>Metakinetoplastina</taxon>
        <taxon>Trypanosomatida</taxon>
        <taxon>Trypanosomatidae</taxon>
        <taxon>Trypanosoma</taxon>
        <taxon>Schizotrypanum</taxon>
    </lineage>
</organism>
<dbReference type="InterPro" id="IPR001841">
    <property type="entry name" value="Znf_RING"/>
</dbReference>
<dbReference type="Gene3D" id="3.30.40.10">
    <property type="entry name" value="Zinc/RING finger domain, C3HC4 (zinc finger)"/>
    <property type="match status" value="1"/>
</dbReference>
<feature type="transmembrane region" description="Helical" evidence="6">
    <location>
        <begin position="41"/>
        <end position="60"/>
    </location>
</feature>
<dbReference type="PANTHER" id="PTHR12109:SF5">
    <property type="entry name" value="RING-TYPE DOMAIN-CONTAINING PROTEIN"/>
    <property type="match status" value="1"/>
</dbReference>
<proteinExistence type="predicted"/>
<evidence type="ECO:0000313" key="9">
    <source>
        <dbReference type="Proteomes" id="UP000583944"/>
    </source>
</evidence>
<evidence type="ECO:0000256" key="6">
    <source>
        <dbReference type="SAM" id="Phobius"/>
    </source>
</evidence>
<evidence type="ECO:0000256" key="5">
    <source>
        <dbReference type="SAM" id="MobiDB-lite"/>
    </source>
</evidence>
<dbReference type="InterPro" id="IPR047126">
    <property type="entry name" value="RNF141-like"/>
</dbReference>
<dbReference type="VEuPathDB" id="TriTrypDB:ECC02_005896"/>
<reference evidence="8 9" key="1">
    <citation type="journal article" date="2019" name="Genome Biol. Evol.">
        <title>Nanopore Sequencing Significantly Improves Genome Assembly of the Protozoan Parasite Trypanosoma cruzi.</title>
        <authorList>
            <person name="Diaz-Viraque F."/>
            <person name="Pita S."/>
            <person name="Greif G."/>
            <person name="de Souza R.C.M."/>
            <person name="Iraola G."/>
            <person name="Robello C."/>
        </authorList>
    </citation>
    <scope>NUCLEOTIDE SEQUENCE [LARGE SCALE GENOMIC DNA]</scope>
    <source>
        <strain evidence="8 9">Berenice</strain>
    </source>
</reference>
<evidence type="ECO:0000259" key="7">
    <source>
        <dbReference type="PROSITE" id="PS50089"/>
    </source>
</evidence>
<keyword evidence="6" id="KW-1133">Transmembrane helix</keyword>
<keyword evidence="1" id="KW-0479">Metal-binding</keyword>
<dbReference type="PROSITE" id="PS50089">
    <property type="entry name" value="ZF_RING_2"/>
    <property type="match status" value="1"/>
</dbReference>
<evidence type="ECO:0000256" key="2">
    <source>
        <dbReference type="ARBA" id="ARBA00022771"/>
    </source>
</evidence>
<keyword evidence="3" id="KW-0862">Zinc</keyword>
<keyword evidence="6" id="KW-0472">Membrane</keyword>
<dbReference type="Proteomes" id="UP000583944">
    <property type="component" value="Unassembled WGS sequence"/>
</dbReference>
<dbReference type="SUPFAM" id="SSF57850">
    <property type="entry name" value="RING/U-box"/>
    <property type="match status" value="1"/>
</dbReference>
<evidence type="ECO:0000256" key="3">
    <source>
        <dbReference type="ARBA" id="ARBA00022833"/>
    </source>
</evidence>
<dbReference type="InterPro" id="IPR017907">
    <property type="entry name" value="Znf_RING_CS"/>
</dbReference>
<feature type="transmembrane region" description="Helical" evidence="6">
    <location>
        <begin position="6"/>
        <end position="29"/>
    </location>
</feature>
<keyword evidence="2 4" id="KW-0863">Zinc-finger</keyword>
<dbReference type="PROSITE" id="PS00518">
    <property type="entry name" value="ZF_RING_1"/>
    <property type="match status" value="1"/>
</dbReference>
<gene>
    <name evidence="8" type="ORF">ECC02_005896</name>
</gene>
<comment type="caution">
    <text evidence="8">The sequence shown here is derived from an EMBL/GenBank/DDBJ whole genome shotgun (WGS) entry which is preliminary data.</text>
</comment>
<sequence>MVVIVWLSFILCVSATISIIIGAIIYYAYDEILQQRTEGLLFNQPGVCSVVYINCALPIVTLTTGTISRQVKIWDNIDPMYFCMVSSPAHVPCWWSKEKHLSGFVRIGPVPPVTRSLRMFSIALMALGGLVIFTGITYLYIFRGKYSEWLRRSRDASQSGRSQQQDDRRGTQMNGQSTMIEESKLAEAYPMSNPNWMEEATTQTAYAKRRLDVLGRFFEARRMQFAGREGSSEPFGFLAHSNMETEYDEEDFPVDECYVCLSRFRRRMIWWPCGHWLCASCARKVLRKTVCPGYASCPNCRGSFLREDLLVLHLFPKAVTPVAENFPENENSNENGNRISSVEIEETSGLV</sequence>
<dbReference type="GO" id="GO:0008270">
    <property type="term" value="F:zinc ion binding"/>
    <property type="evidence" value="ECO:0007669"/>
    <property type="project" value="UniProtKB-KW"/>
</dbReference>
<feature type="region of interest" description="Disordered" evidence="5">
    <location>
        <begin position="155"/>
        <end position="177"/>
    </location>
</feature>
<feature type="transmembrane region" description="Helical" evidence="6">
    <location>
        <begin position="119"/>
        <end position="142"/>
    </location>
</feature>
<dbReference type="VEuPathDB" id="TriTrypDB:BCY84_14394"/>
<evidence type="ECO:0000256" key="1">
    <source>
        <dbReference type="ARBA" id="ARBA00022723"/>
    </source>
</evidence>
<dbReference type="EMBL" id="JABDHM010000042">
    <property type="protein sequence ID" value="KAF5221030.1"/>
    <property type="molecule type" value="Genomic_DNA"/>
</dbReference>
<feature type="domain" description="RING-type" evidence="7">
    <location>
        <begin position="257"/>
        <end position="301"/>
    </location>
</feature>